<evidence type="ECO:0000313" key="2">
    <source>
        <dbReference type="Proteomes" id="UP001558850"/>
    </source>
</evidence>
<protein>
    <submittedName>
        <fullName evidence="1">Type VI secretion system Vgr family protein</fullName>
    </submittedName>
</protein>
<evidence type="ECO:0000313" key="1">
    <source>
        <dbReference type="EMBL" id="MEX3933671.1"/>
    </source>
</evidence>
<reference evidence="1" key="1">
    <citation type="submission" date="2024-07" db="EMBL/GenBank/DDBJ databases">
        <title>A survey of Mimosa microsymbionts across Brazilian biomes reveals a high diversity of Paraburkholderia nodulating endemic species, but also that Cupriavidus is common as a symbiont of widespread species.</title>
        <authorList>
            <person name="Rouws L."/>
            <person name="Barauna A."/>
            <person name="Beukes C."/>
            <person name="Rouws J.R.C."/>
            <person name="De Faria S.M."/>
            <person name="Gross E."/>
            <person name="Bueno Dos Reis Junior F."/>
            <person name="Simon M.F."/>
            <person name="Maluk M."/>
            <person name="Odee D.W."/>
            <person name="Kenicer G."/>
            <person name="Young J.P.W."/>
            <person name="Reis V.M."/>
            <person name="Zilli J."/>
            <person name="James E.K."/>
        </authorList>
    </citation>
    <scope>NUCLEOTIDE SEQUENCE</scope>
    <source>
        <strain evidence="1">EG181B</strain>
    </source>
</reference>
<dbReference type="Proteomes" id="UP001558850">
    <property type="component" value="Unassembled WGS sequence"/>
</dbReference>
<proteinExistence type="predicted"/>
<sequence>MSDILEKIGISQAAPSPVTGRQAYFLDVLGAGNASGLSVVSFEAVERLGEPYYITIALTYPDELSRADYLGKNATFSIVPGDSQPRKFSGWITRFSKLKTTKDFTSYEIVVEAHLSKLACVRTSRIYQHQTAPEIIESVLRQHGFQGHQFRFRLRRQYPQHAFRMQCQVSDLAYIQMLMQKEGIWCRIAEDEHGDVIHFSDDIDHYVYQPQLNVPYRETAGLEAGIEALYGLRMHAHSVAQGYTVADYNPDQAWERFKAESNVASDDATTYGKPYIYGTSHLDADGAQWEAQLRHEAAIAWQLVYEGESNVLALQPARILHVDAPLVDAPDGQVVIEVKHHGARDDAYTNTYKAIPSGRRFRLKLDEEAWPKVTGSLSARVTSPGRYKYAYLTQQGYYVVRFDLDFDEWNPGGESVPLRLAKPFAGALQTGFHFPALDGTEAVVEFRDGNPDKPYIAAFHHNSQAVDHITSDDRWLSRNVIRTQSNNKLRMEDWEGQEGIKLSTEHSGKSQLNLGYLVDSKKQKRGEGFELRTSGYGAIRAGKGLYVTAYDQSRATGQQLDMQETVAQLEKALAIARALASSTEQATAVPADVDSQANAKEDLSKLSGQALLASAPASVGLVSERNIQMATAEDIAAVAGKSVDISAAKRFTVAAGDLISLCAHKLGLKLFAAKGKLEIHAHDDGLDLFAERQLRIASANENVLISGKTKTVVASGGACVKIENGSVEIICPGDFRIKAASFAFEGPANLNPGLPSLPKSKLSPPDDSYLLSN</sequence>
<name>A0ACC6U252_9BURK</name>
<gene>
    <name evidence="1" type="ORF">AB4Y32_17995</name>
</gene>
<organism evidence="1 2">
    <name type="scientific">Paraburkholderia phymatum</name>
    <dbReference type="NCBI Taxonomy" id="148447"/>
    <lineage>
        <taxon>Bacteria</taxon>
        <taxon>Pseudomonadati</taxon>
        <taxon>Pseudomonadota</taxon>
        <taxon>Betaproteobacteria</taxon>
        <taxon>Burkholderiales</taxon>
        <taxon>Burkholderiaceae</taxon>
        <taxon>Paraburkholderia</taxon>
    </lineage>
</organism>
<comment type="caution">
    <text evidence="1">The sequence shown here is derived from an EMBL/GenBank/DDBJ whole genome shotgun (WGS) entry which is preliminary data.</text>
</comment>
<dbReference type="EMBL" id="JBFRCH010000008">
    <property type="protein sequence ID" value="MEX3933671.1"/>
    <property type="molecule type" value="Genomic_DNA"/>
</dbReference>
<accession>A0ACC6U252</accession>
<keyword evidence="2" id="KW-1185">Reference proteome</keyword>